<comment type="similarity">
    <text evidence="1 3">Belongs to the type-B carboxylesterase/lipase family.</text>
</comment>
<sequence>MTPALLRTLLGLLLPVTILPAHAESAPAPRVQVAEGTLHGVREADGLLTFKGVPYAAAPIGARRWKAPQPAAKWKRDRAANRFGPRCMQLPLFSDMVFRSNGMSEDCLYLNVWTPATGAKDKLPVLVYFYGGGFQAGDGSEPRYDGASLAKQGIVAVTVNYRLGVFGFFAHPELTKESPHKASGNYGLLDQAAALQWVRKNIAAFGGDPRRVTIAGESAGSFSVSAQMISPLARDTIAGAIGESGSLLGLMALPTLKEAEANGQRFAQSAGAPTLKQLRALSGEALLAAAGKPDAGRFRVNIDGHMLPEPPLAMYAAGKQAKVPLLAGWNAQESDARSVLGEGPVNEESFMAALRKLYGDRAPDARRAYAGDIETAARELGSDRFIGYGTWKWLDLHARTSGQPTWRYYYTHPRPGAPGATHSAEIEYAMGNLDGNKVYAWTPTDREVSRVMQAWFANFIKTGAPDGAGLPAWPPLPANRGAANGTPVMVIDAPPHLEPSTDGAHHTFHDSPQPGGQPR</sequence>
<evidence type="ECO:0000256" key="3">
    <source>
        <dbReference type="RuleBase" id="RU361235"/>
    </source>
</evidence>
<dbReference type="PANTHER" id="PTHR11559">
    <property type="entry name" value="CARBOXYLESTERASE"/>
    <property type="match status" value="1"/>
</dbReference>
<dbReference type="EMBL" id="SPVF01000132">
    <property type="protein sequence ID" value="TFW20402.1"/>
    <property type="molecule type" value="Genomic_DNA"/>
</dbReference>
<dbReference type="OrthoDB" id="9775851at2"/>
<dbReference type="Gene3D" id="3.40.50.1820">
    <property type="entry name" value="alpha/beta hydrolase"/>
    <property type="match status" value="1"/>
</dbReference>
<evidence type="ECO:0000313" key="7">
    <source>
        <dbReference type="Proteomes" id="UP000298438"/>
    </source>
</evidence>
<comment type="caution">
    <text evidence="6">The sequence shown here is derived from an EMBL/GenBank/DDBJ whole genome shotgun (WGS) entry which is preliminary data.</text>
</comment>
<dbReference type="EC" id="3.1.1.-" evidence="3"/>
<evidence type="ECO:0000256" key="1">
    <source>
        <dbReference type="ARBA" id="ARBA00005964"/>
    </source>
</evidence>
<gene>
    <name evidence="6" type="ORF">E4L96_10440</name>
</gene>
<dbReference type="AlphaFoldDB" id="A0A4Y9SID2"/>
<dbReference type="Proteomes" id="UP000298438">
    <property type="component" value="Unassembled WGS sequence"/>
</dbReference>
<name>A0A4Y9SID2_9BURK</name>
<dbReference type="PROSITE" id="PS00122">
    <property type="entry name" value="CARBOXYLESTERASE_B_1"/>
    <property type="match status" value="1"/>
</dbReference>
<feature type="region of interest" description="Disordered" evidence="4">
    <location>
        <begin position="495"/>
        <end position="519"/>
    </location>
</feature>
<dbReference type="Pfam" id="PF00135">
    <property type="entry name" value="COesterase"/>
    <property type="match status" value="1"/>
</dbReference>
<dbReference type="InterPro" id="IPR019826">
    <property type="entry name" value="Carboxylesterase_B_AS"/>
</dbReference>
<feature type="chain" id="PRO_5021514202" description="Carboxylic ester hydrolase" evidence="3">
    <location>
        <begin position="24"/>
        <end position="519"/>
    </location>
</feature>
<evidence type="ECO:0000313" key="6">
    <source>
        <dbReference type="EMBL" id="TFW20402.1"/>
    </source>
</evidence>
<proteinExistence type="inferred from homology"/>
<feature type="domain" description="Carboxylesterase type B" evidence="5">
    <location>
        <begin position="29"/>
        <end position="483"/>
    </location>
</feature>
<dbReference type="InterPro" id="IPR002018">
    <property type="entry name" value="CarbesteraseB"/>
</dbReference>
<dbReference type="InterPro" id="IPR029058">
    <property type="entry name" value="AB_hydrolase_fold"/>
</dbReference>
<reference evidence="6 7" key="1">
    <citation type="submission" date="2019-03" db="EMBL/GenBank/DDBJ databases">
        <title>Draft Genome Sequence of Massilia arenosa sp. nov., a Novel Massilia Species Isolated from a Sandy-loam Maize Soil.</title>
        <authorList>
            <person name="Raths R."/>
            <person name="Peta V."/>
            <person name="Bucking H."/>
        </authorList>
    </citation>
    <scope>NUCLEOTIDE SEQUENCE [LARGE SCALE GENOMIC DNA]</scope>
    <source>
        <strain evidence="6 7">MC02</strain>
    </source>
</reference>
<evidence type="ECO:0000256" key="4">
    <source>
        <dbReference type="SAM" id="MobiDB-lite"/>
    </source>
</evidence>
<keyword evidence="3" id="KW-0732">Signal</keyword>
<protein>
    <recommendedName>
        <fullName evidence="3">Carboxylic ester hydrolase</fullName>
        <ecNumber evidence="3">3.1.1.-</ecNumber>
    </recommendedName>
</protein>
<dbReference type="PROSITE" id="PS00941">
    <property type="entry name" value="CARBOXYLESTERASE_B_2"/>
    <property type="match status" value="1"/>
</dbReference>
<dbReference type="GO" id="GO:0016787">
    <property type="term" value="F:hydrolase activity"/>
    <property type="evidence" value="ECO:0007669"/>
    <property type="project" value="UniProtKB-KW"/>
</dbReference>
<dbReference type="InterPro" id="IPR050309">
    <property type="entry name" value="Type-B_Carboxylest/Lipase"/>
</dbReference>
<evidence type="ECO:0000259" key="5">
    <source>
        <dbReference type="Pfam" id="PF00135"/>
    </source>
</evidence>
<feature type="signal peptide" evidence="3">
    <location>
        <begin position="1"/>
        <end position="23"/>
    </location>
</feature>
<dbReference type="SUPFAM" id="SSF53474">
    <property type="entry name" value="alpha/beta-Hydrolases"/>
    <property type="match status" value="1"/>
</dbReference>
<keyword evidence="2 3" id="KW-0378">Hydrolase</keyword>
<organism evidence="6 7">
    <name type="scientific">Zemynaea arenosa</name>
    <dbReference type="NCBI Taxonomy" id="2561931"/>
    <lineage>
        <taxon>Bacteria</taxon>
        <taxon>Pseudomonadati</taxon>
        <taxon>Pseudomonadota</taxon>
        <taxon>Betaproteobacteria</taxon>
        <taxon>Burkholderiales</taxon>
        <taxon>Oxalobacteraceae</taxon>
        <taxon>Telluria group</taxon>
        <taxon>Zemynaea</taxon>
    </lineage>
</organism>
<dbReference type="InterPro" id="IPR019819">
    <property type="entry name" value="Carboxylesterase_B_CS"/>
</dbReference>
<evidence type="ECO:0000256" key="2">
    <source>
        <dbReference type="ARBA" id="ARBA00022801"/>
    </source>
</evidence>
<accession>A0A4Y9SID2</accession>
<keyword evidence="7" id="KW-1185">Reference proteome</keyword>